<evidence type="ECO:0000313" key="3">
    <source>
        <dbReference type="Proteomes" id="UP001056708"/>
    </source>
</evidence>
<dbReference type="EMBL" id="CP098611">
    <property type="protein sequence ID" value="USR89788.1"/>
    <property type="molecule type" value="Genomic_DNA"/>
</dbReference>
<gene>
    <name evidence="2" type="ORF">NEA10_13025</name>
</gene>
<reference evidence="2" key="1">
    <citation type="submission" date="2022-06" db="EMBL/GenBank/DDBJ databases">
        <title>Genome sequence of Phormidium yuhuli AB48 isolated from an industrial photobioreactor environment.</title>
        <authorList>
            <person name="Qiu Y."/>
            <person name="Noonan A.J.C."/>
            <person name="Dofher K."/>
            <person name="Koch M."/>
            <person name="Kieft B."/>
            <person name="Lin X."/>
            <person name="Ziels R.M."/>
            <person name="Hallam S.J."/>
        </authorList>
    </citation>
    <scope>NUCLEOTIDE SEQUENCE</scope>
    <source>
        <strain evidence="2">AB48</strain>
    </source>
</reference>
<evidence type="ECO:0000313" key="2">
    <source>
        <dbReference type="EMBL" id="USR89788.1"/>
    </source>
</evidence>
<dbReference type="Proteomes" id="UP001056708">
    <property type="component" value="Chromosome"/>
</dbReference>
<sequence>MKTMTTLSQKTLTLTAGAAIALGGLVLGANPAIAGPLNPINDFGPTNDEFGKGSGKDCQTAECSLQSELDFYTTDGPGIDVYDFLAQEYFPTSSLLSTLMFEIAGFKDYNSFGVYARDERDENNRPTNLIEIFSGSDSGVLAKALTQTEIASLGSYFGFYLTNKNGTTFYTEHALNIKGNQHAVIYGGNNTTFNINGSEVNFLPGDLLIAFEDLQEGRRYADWDYQDMVVHVRMRKDVPEPGLILGLGAMAGSLVATRKRQRR</sequence>
<proteinExistence type="predicted"/>
<name>A0ABY5AKR6_9CYAN</name>
<dbReference type="NCBIfam" id="TIGR02595">
    <property type="entry name" value="PEP_CTERM"/>
    <property type="match status" value="1"/>
</dbReference>
<dbReference type="InterPro" id="IPR013424">
    <property type="entry name" value="Ice-binding_C"/>
</dbReference>
<evidence type="ECO:0000256" key="1">
    <source>
        <dbReference type="SAM" id="SignalP"/>
    </source>
</evidence>
<feature type="chain" id="PRO_5047115330" evidence="1">
    <location>
        <begin position="35"/>
        <end position="263"/>
    </location>
</feature>
<keyword evidence="1" id="KW-0732">Signal</keyword>
<protein>
    <submittedName>
        <fullName evidence="2">DUF4114 domain-containing protein</fullName>
    </submittedName>
</protein>
<keyword evidence="3" id="KW-1185">Reference proteome</keyword>
<dbReference type="RefSeq" id="WP_252660968.1">
    <property type="nucleotide sequence ID" value="NZ_CP098611.1"/>
</dbReference>
<accession>A0ABY5AKR6</accession>
<organism evidence="2 3">
    <name type="scientific">Phormidium yuhuli AB48</name>
    <dbReference type="NCBI Taxonomy" id="2940671"/>
    <lineage>
        <taxon>Bacteria</taxon>
        <taxon>Bacillati</taxon>
        <taxon>Cyanobacteriota</taxon>
        <taxon>Cyanophyceae</taxon>
        <taxon>Oscillatoriophycideae</taxon>
        <taxon>Oscillatoriales</taxon>
        <taxon>Oscillatoriaceae</taxon>
        <taxon>Phormidium</taxon>
        <taxon>Phormidium yuhuli</taxon>
    </lineage>
</organism>
<feature type="signal peptide" evidence="1">
    <location>
        <begin position="1"/>
        <end position="34"/>
    </location>
</feature>